<dbReference type="AlphaFoldDB" id="A0ABD5XN76"/>
<evidence type="ECO:0000256" key="1">
    <source>
        <dbReference type="SAM" id="Phobius"/>
    </source>
</evidence>
<proteinExistence type="predicted"/>
<evidence type="ECO:0000313" key="3">
    <source>
        <dbReference type="Proteomes" id="UP001596368"/>
    </source>
</evidence>
<accession>A0ABD5XN76</accession>
<keyword evidence="1" id="KW-1133">Transmembrane helix</keyword>
<feature type="transmembrane region" description="Helical" evidence="1">
    <location>
        <begin position="106"/>
        <end position="127"/>
    </location>
</feature>
<comment type="caution">
    <text evidence="2">The sequence shown here is derived from an EMBL/GenBank/DDBJ whole genome shotgun (WGS) entry which is preliminary data.</text>
</comment>
<evidence type="ECO:0000313" key="2">
    <source>
        <dbReference type="EMBL" id="MFC7136096.1"/>
    </source>
</evidence>
<protein>
    <submittedName>
        <fullName evidence="2">Uncharacterized protein</fullName>
    </submittedName>
</protein>
<organism evidence="2 3">
    <name type="scientific">Halobaculum litoreum</name>
    <dbReference type="NCBI Taxonomy" id="3031998"/>
    <lineage>
        <taxon>Archaea</taxon>
        <taxon>Methanobacteriati</taxon>
        <taxon>Methanobacteriota</taxon>
        <taxon>Stenosarchaea group</taxon>
        <taxon>Halobacteria</taxon>
        <taxon>Halobacteriales</taxon>
        <taxon>Haloferacaceae</taxon>
        <taxon>Halobaculum</taxon>
    </lineage>
</organism>
<feature type="transmembrane region" description="Helical" evidence="1">
    <location>
        <begin position="43"/>
        <end position="61"/>
    </location>
</feature>
<keyword evidence="3" id="KW-1185">Reference proteome</keyword>
<sequence length="137" mass="14241">MPSLDAVAARLLPDREPTWTGVAVAVLALVWLPVQILQTSPPWGWVGVGFASVWLALGPLARSDLGHRIDARSARVGVAGRVVAIAAVAVVLWTGVATVEAARDPLLGLSVGVFAAVPPFVCLHVAVAGRPERWTAA</sequence>
<dbReference type="Proteomes" id="UP001596368">
    <property type="component" value="Unassembled WGS sequence"/>
</dbReference>
<gene>
    <name evidence="2" type="ORF">ACFQRB_05125</name>
</gene>
<name>A0ABD5XN76_9EURY</name>
<feature type="transmembrane region" description="Helical" evidence="1">
    <location>
        <begin position="19"/>
        <end position="37"/>
    </location>
</feature>
<feature type="transmembrane region" description="Helical" evidence="1">
    <location>
        <begin position="73"/>
        <end position="94"/>
    </location>
</feature>
<keyword evidence="1" id="KW-0812">Transmembrane</keyword>
<reference evidence="2 3" key="1">
    <citation type="journal article" date="2019" name="Int. J. Syst. Evol. Microbiol.">
        <title>The Global Catalogue of Microorganisms (GCM) 10K type strain sequencing project: providing services to taxonomists for standard genome sequencing and annotation.</title>
        <authorList>
            <consortium name="The Broad Institute Genomics Platform"/>
            <consortium name="The Broad Institute Genome Sequencing Center for Infectious Disease"/>
            <person name="Wu L."/>
            <person name="Ma J."/>
        </authorList>
    </citation>
    <scope>NUCLEOTIDE SEQUENCE [LARGE SCALE GENOMIC DNA]</scope>
    <source>
        <strain evidence="2 3">DT92</strain>
    </source>
</reference>
<keyword evidence="1" id="KW-0472">Membrane</keyword>
<dbReference type="EMBL" id="JBHSZG010000001">
    <property type="protein sequence ID" value="MFC7136096.1"/>
    <property type="molecule type" value="Genomic_DNA"/>
</dbReference>